<dbReference type="Proteomes" id="UP000030653">
    <property type="component" value="Unassembled WGS sequence"/>
</dbReference>
<feature type="compositionally biased region" description="Low complexity" evidence="1">
    <location>
        <begin position="81"/>
        <end position="100"/>
    </location>
</feature>
<name>M5FYG9_DACPD</name>
<dbReference type="STRING" id="1858805.M5FYG9"/>
<feature type="compositionally biased region" description="Low complexity" evidence="1">
    <location>
        <begin position="272"/>
        <end position="284"/>
    </location>
</feature>
<feature type="compositionally biased region" description="Basic residues" evidence="1">
    <location>
        <begin position="564"/>
        <end position="576"/>
    </location>
</feature>
<evidence type="ECO:0000313" key="2">
    <source>
        <dbReference type="EMBL" id="EJU00905.1"/>
    </source>
</evidence>
<reference evidence="2 3" key="1">
    <citation type="journal article" date="2012" name="Science">
        <title>The Paleozoic origin of enzymatic lignin decomposition reconstructed from 31 fungal genomes.</title>
        <authorList>
            <person name="Floudas D."/>
            <person name="Binder M."/>
            <person name="Riley R."/>
            <person name="Barry K."/>
            <person name="Blanchette R.A."/>
            <person name="Henrissat B."/>
            <person name="Martinez A.T."/>
            <person name="Otillar R."/>
            <person name="Spatafora J.W."/>
            <person name="Yadav J.S."/>
            <person name="Aerts A."/>
            <person name="Benoit I."/>
            <person name="Boyd A."/>
            <person name="Carlson A."/>
            <person name="Copeland A."/>
            <person name="Coutinho P.M."/>
            <person name="de Vries R.P."/>
            <person name="Ferreira P."/>
            <person name="Findley K."/>
            <person name="Foster B."/>
            <person name="Gaskell J."/>
            <person name="Glotzer D."/>
            <person name="Gorecki P."/>
            <person name="Heitman J."/>
            <person name="Hesse C."/>
            <person name="Hori C."/>
            <person name="Igarashi K."/>
            <person name="Jurgens J.A."/>
            <person name="Kallen N."/>
            <person name="Kersten P."/>
            <person name="Kohler A."/>
            <person name="Kuees U."/>
            <person name="Kumar T.K.A."/>
            <person name="Kuo A."/>
            <person name="LaButti K."/>
            <person name="Larrondo L.F."/>
            <person name="Lindquist E."/>
            <person name="Ling A."/>
            <person name="Lombard V."/>
            <person name="Lucas S."/>
            <person name="Lundell T."/>
            <person name="Martin R."/>
            <person name="McLaughlin D.J."/>
            <person name="Morgenstern I."/>
            <person name="Morin E."/>
            <person name="Murat C."/>
            <person name="Nagy L.G."/>
            <person name="Nolan M."/>
            <person name="Ohm R.A."/>
            <person name="Patyshakuliyeva A."/>
            <person name="Rokas A."/>
            <person name="Ruiz-Duenas F.J."/>
            <person name="Sabat G."/>
            <person name="Salamov A."/>
            <person name="Samejima M."/>
            <person name="Schmutz J."/>
            <person name="Slot J.C."/>
            <person name="St John F."/>
            <person name="Stenlid J."/>
            <person name="Sun H."/>
            <person name="Sun S."/>
            <person name="Syed K."/>
            <person name="Tsang A."/>
            <person name="Wiebenga A."/>
            <person name="Young D."/>
            <person name="Pisabarro A."/>
            <person name="Eastwood D.C."/>
            <person name="Martin F."/>
            <person name="Cullen D."/>
            <person name="Grigoriev I.V."/>
            <person name="Hibbett D.S."/>
        </authorList>
    </citation>
    <scope>NUCLEOTIDE SEQUENCE [LARGE SCALE GENOMIC DNA]</scope>
    <source>
        <strain evidence="2 3">DJM-731 SS1</strain>
    </source>
</reference>
<feature type="compositionally biased region" description="Acidic residues" evidence="1">
    <location>
        <begin position="1094"/>
        <end position="1106"/>
    </location>
</feature>
<protein>
    <submittedName>
        <fullName evidence="2">Uncharacterized protein</fullName>
    </submittedName>
</protein>
<organism evidence="2 3">
    <name type="scientific">Dacryopinax primogenitus (strain DJM 731)</name>
    <name type="common">Brown rot fungus</name>
    <dbReference type="NCBI Taxonomy" id="1858805"/>
    <lineage>
        <taxon>Eukaryota</taxon>
        <taxon>Fungi</taxon>
        <taxon>Dikarya</taxon>
        <taxon>Basidiomycota</taxon>
        <taxon>Agaricomycotina</taxon>
        <taxon>Dacrymycetes</taxon>
        <taxon>Dacrymycetales</taxon>
        <taxon>Dacrymycetaceae</taxon>
        <taxon>Dacryopinax</taxon>
    </lineage>
</organism>
<evidence type="ECO:0000256" key="1">
    <source>
        <dbReference type="SAM" id="MobiDB-lite"/>
    </source>
</evidence>
<feature type="compositionally biased region" description="Low complexity" evidence="1">
    <location>
        <begin position="922"/>
        <end position="940"/>
    </location>
</feature>
<feature type="region of interest" description="Disordered" evidence="1">
    <location>
        <begin position="1"/>
        <end position="32"/>
    </location>
</feature>
<feature type="compositionally biased region" description="Basic and acidic residues" evidence="1">
    <location>
        <begin position="944"/>
        <end position="959"/>
    </location>
</feature>
<dbReference type="HOGENOM" id="CLU_273420_0_0_1"/>
<feature type="compositionally biased region" description="Acidic residues" evidence="1">
    <location>
        <begin position="527"/>
        <end position="540"/>
    </location>
</feature>
<feature type="compositionally biased region" description="Basic and acidic residues" evidence="1">
    <location>
        <begin position="740"/>
        <end position="754"/>
    </location>
</feature>
<feature type="region of interest" description="Disordered" evidence="1">
    <location>
        <begin position="453"/>
        <end position="801"/>
    </location>
</feature>
<feature type="compositionally biased region" description="Basic and acidic residues" evidence="1">
    <location>
        <begin position="511"/>
        <end position="524"/>
    </location>
</feature>
<proteinExistence type="predicted"/>
<feature type="compositionally biased region" description="Basic and acidic residues" evidence="1">
    <location>
        <begin position="213"/>
        <end position="226"/>
    </location>
</feature>
<feature type="compositionally biased region" description="Acidic residues" evidence="1">
    <location>
        <begin position="1022"/>
        <end position="1032"/>
    </location>
</feature>
<feature type="compositionally biased region" description="Acidic residues" evidence="1">
    <location>
        <begin position="582"/>
        <end position="595"/>
    </location>
</feature>
<sequence>MSFELPDDPTAPIVFDDDGGEEGRRRPRGRQVPMQGYVYEKYAVAVLPFWEQEPPLAPETSQIQGPTASEVPPPPTIASVMAAATDTTPTAADAENTAEAMTDDVQDGTTAVKRGKGRPRKSTAEVDVDVLPHPVSSGGKRNTATATDGHSKRHQRGKHLVCDDNDSHRPTSDEEIREMYAQDEENEVDIELKRAVENSDEDMDAAPSRPSTQRRDPYGRVNRRTDGVALSTHKPKHPGYRTESEVRTSTSAHRHRGPVPREAYTDEEEEANAAAEAAAEAAAAKGLKSSKRGAHMSSSAREPPSRGRRASTKSSTLPVNGRARPRKVQPETNKKVTGKRGRNRLTSEESGADSDVEVELVTPPASSRRKSRTKAIVDEDMDDEDPLLLLPTPVKKRGHPPKRPRTEEHAESSPRQSGKGKSKKSMESIEEPEAPINISVLRMRAARAARLAEEAAAAAAAEAAALAAWEAEEEEEDAEGEPDPAYMAISSQSPKITRSPRTTRAARGRRSRAEESEEEYRASSDEQNTEEEEEEEEEEETGPRKRKSRKNEVVDEEPEENTTRRRRSGRLSRRPSRFAAGAEEEELDEAQEEAEQQPLRRSTHNARKDDVEEEVRRSPRKNRRVSYARIEDEEDEEPVEEVPVLRRSTRSTRQSYVEVDEDDEVEIVSSAPPIRTTRSTRASAVEEPEIENTPPPRRSARVSMGKPAVDDNSPRIPRTRSASKMEAQQHTPRSTHRQAKKEQDKVYETEEHSPLRRVTRSGASAPQPAESYEIAPPTTRRTRHSNAADTEKAASAPELPEGFKFLDSIYIDEKPLQLSTATTQSKRTSTSAATKQSPSKAKSKRPVKSEAPVSSKKTSTPRVTRGKQAAVEAAAKRETIKQRMTERTGRGRETMTEDEASGKAGKAGKAEKAKDATPKCPSSKATQAKTPASSAKSAKSPKSKTKDAPFARKSAEKAKIGGKKLTGKPTTPRKKRATAQEAVTRKTAASQHRTRPKTASSPAELHEPATNMSSTMVQPVVSDDDTESEGEDGVIVNDDGTESEEEVQRASDDDDMSEGEDAVRASGDGIASEEEEVMRVYNADTEREGVTLVSDDDTESEGEGGDLGEKDVIGTDVISKSQAQHYLPDSNDELTYDDTTQPPIEKETSDRDDIGDDIQNDGAAQILSLLTPATGSD</sequence>
<dbReference type="GeneID" id="63691972"/>
<feature type="compositionally biased region" description="Basic residues" evidence="1">
    <location>
        <begin position="960"/>
        <end position="977"/>
    </location>
</feature>
<feature type="compositionally biased region" description="Acidic residues" evidence="1">
    <location>
        <begin position="631"/>
        <end position="640"/>
    </location>
</feature>
<dbReference type="RefSeq" id="XP_040627802.1">
    <property type="nucleotide sequence ID" value="XM_040776910.1"/>
</dbReference>
<feature type="compositionally biased region" description="Polar residues" evidence="1">
    <location>
        <begin position="987"/>
        <end position="1001"/>
    </location>
</feature>
<feature type="compositionally biased region" description="Acidic residues" evidence="1">
    <location>
        <begin position="470"/>
        <end position="482"/>
    </location>
</feature>
<accession>M5FYG9</accession>
<feature type="compositionally biased region" description="Polar residues" evidence="1">
    <location>
        <begin position="139"/>
        <end position="148"/>
    </location>
</feature>
<dbReference type="AlphaFoldDB" id="M5FYG9"/>
<dbReference type="OMA" id="KCEKMYP"/>
<feature type="compositionally biased region" description="Basic and acidic residues" evidence="1">
    <location>
        <begin position="874"/>
        <end position="895"/>
    </location>
</feature>
<feature type="compositionally biased region" description="Basic residues" evidence="1">
    <location>
        <begin position="394"/>
        <end position="403"/>
    </location>
</feature>
<feature type="region of interest" description="Disordered" evidence="1">
    <location>
        <begin position="817"/>
        <end position="1159"/>
    </location>
</feature>
<dbReference type="EMBL" id="JH795865">
    <property type="protein sequence ID" value="EJU00905.1"/>
    <property type="molecule type" value="Genomic_DNA"/>
</dbReference>
<keyword evidence="3" id="KW-1185">Reference proteome</keyword>
<feature type="compositionally biased region" description="Low complexity" evidence="1">
    <location>
        <begin position="453"/>
        <end position="469"/>
    </location>
</feature>
<feature type="compositionally biased region" description="Basic and acidic residues" evidence="1">
    <location>
        <begin position="606"/>
        <end position="617"/>
    </location>
</feature>
<evidence type="ECO:0000313" key="3">
    <source>
        <dbReference type="Proteomes" id="UP000030653"/>
    </source>
</evidence>
<feature type="compositionally biased region" description="Basic and acidic residues" evidence="1">
    <location>
        <begin position="908"/>
        <end position="917"/>
    </location>
</feature>
<gene>
    <name evidence="2" type="ORF">DACRYDRAFT_89364</name>
</gene>
<feature type="compositionally biased region" description="Polar residues" evidence="1">
    <location>
        <begin position="720"/>
        <end position="732"/>
    </location>
</feature>
<feature type="compositionally biased region" description="Polar residues" evidence="1">
    <location>
        <begin position="817"/>
        <end position="840"/>
    </location>
</feature>
<feature type="compositionally biased region" description="Basic and acidic residues" evidence="1">
    <location>
        <begin position="160"/>
        <end position="180"/>
    </location>
</feature>
<feature type="region of interest" description="Disordered" evidence="1">
    <location>
        <begin position="56"/>
        <end position="437"/>
    </location>
</feature>